<dbReference type="EMBL" id="CP017812">
    <property type="protein sequence ID" value="AOZ72126.1"/>
    <property type="molecule type" value="Genomic_DNA"/>
</dbReference>
<proteinExistence type="inferred from homology"/>
<dbReference type="InterPro" id="IPR036390">
    <property type="entry name" value="WH_DNA-bd_sf"/>
</dbReference>
<protein>
    <recommendedName>
        <fullName evidence="4">HTH marR-type domain-containing protein</fullName>
    </recommendedName>
</protein>
<dbReference type="KEGG" id="avu:BK816_01465"/>
<sequence>MPQQVSGRSSAKPTFARSINLGAVIQRLIRGEQTRTGLAAELDLNQSTLTRLVVKLDELGLVNEGDPIIEGRGRPLRPLTIRENSRVTIAIHIGCDYIMAGVVNLTSQVSHKIFEPHDQQLSNVVSRTNEIISELLAKCDEDEIPREHILGVGICTAAWVDEAAGIIKNHTVFGWKNVDFVSQIHTNEGLPVTLSSTAQAQAEANLISPTEPDMSDFLHLFVGSVCLVAQVLNYNVWKPENEMSGYLDPLGIKDKDGNWHTFGELLSNQGVVERAHELGLEGDIIEILNAAEDGNEIAIDLLRRRSEDVGRASALIAEIFGVQNVVISGCAGLMHRHIELVEKGAKEAASTEQPPFIHAVPGLVEAHVPAAAAPVIAKFCFDPK</sequence>
<dbReference type="SUPFAM" id="SSF46785">
    <property type="entry name" value="Winged helix' DNA-binding domain"/>
    <property type="match status" value="1"/>
</dbReference>
<dbReference type="Proteomes" id="UP000176288">
    <property type="component" value="Chromosome"/>
</dbReference>
<dbReference type="SUPFAM" id="SSF53067">
    <property type="entry name" value="Actin-like ATPase domain"/>
    <property type="match status" value="1"/>
</dbReference>
<comment type="similarity">
    <text evidence="1">Belongs to the ROK (NagC/XylR) family.</text>
</comment>
<evidence type="ECO:0000313" key="2">
    <source>
        <dbReference type="EMBL" id="AOZ72126.1"/>
    </source>
</evidence>
<keyword evidence="3" id="KW-1185">Reference proteome</keyword>
<dbReference type="OrthoDB" id="3464494at2"/>
<dbReference type="PANTHER" id="PTHR18964:SF149">
    <property type="entry name" value="BIFUNCTIONAL UDP-N-ACETYLGLUCOSAMINE 2-EPIMERASE_N-ACETYLMANNOSAMINE KINASE"/>
    <property type="match status" value="1"/>
</dbReference>
<accession>A0A1D9MIM2</accession>
<dbReference type="STRING" id="1912795.BK816_01465"/>
<dbReference type="AlphaFoldDB" id="A0A1D9MIM2"/>
<gene>
    <name evidence="2" type="ORF">BK816_01465</name>
</gene>
<dbReference type="InterPro" id="IPR000600">
    <property type="entry name" value="ROK"/>
</dbReference>
<dbReference type="RefSeq" id="WP_071163592.1">
    <property type="nucleotide sequence ID" value="NZ_CP017812.1"/>
</dbReference>
<evidence type="ECO:0008006" key="4">
    <source>
        <dbReference type="Google" id="ProtNLM"/>
    </source>
</evidence>
<organism evidence="2 3">
    <name type="scientific">Boudabousia tangfeifanii</name>
    <dbReference type="NCBI Taxonomy" id="1912795"/>
    <lineage>
        <taxon>Bacteria</taxon>
        <taxon>Bacillati</taxon>
        <taxon>Actinomycetota</taxon>
        <taxon>Actinomycetes</taxon>
        <taxon>Actinomycetales</taxon>
        <taxon>Actinomycetaceae</taxon>
        <taxon>Boudabousia</taxon>
    </lineage>
</organism>
<reference evidence="2 3" key="1">
    <citation type="submission" date="2016-10" db="EMBL/GenBank/DDBJ databases">
        <title>Actinomyces aegypiusis sp. nov., isolated from the Aegypius monachus in Qinghai Tibet Plateau China.</title>
        <authorList>
            <person name="Wang Y."/>
        </authorList>
    </citation>
    <scope>NUCLEOTIDE SEQUENCE [LARGE SCALE GENOMIC DNA]</scope>
    <source>
        <strain evidence="2 3">VUL4_3</strain>
    </source>
</reference>
<dbReference type="InterPro" id="IPR043129">
    <property type="entry name" value="ATPase_NBD"/>
</dbReference>
<evidence type="ECO:0000256" key="1">
    <source>
        <dbReference type="ARBA" id="ARBA00006479"/>
    </source>
</evidence>
<dbReference type="Gene3D" id="1.10.10.10">
    <property type="entry name" value="Winged helix-like DNA-binding domain superfamily/Winged helix DNA-binding domain"/>
    <property type="match status" value="1"/>
</dbReference>
<dbReference type="Pfam" id="PF00480">
    <property type="entry name" value="ROK"/>
    <property type="match status" value="1"/>
</dbReference>
<dbReference type="PANTHER" id="PTHR18964">
    <property type="entry name" value="ROK (REPRESSOR, ORF, KINASE) FAMILY"/>
    <property type="match status" value="1"/>
</dbReference>
<dbReference type="InterPro" id="IPR036388">
    <property type="entry name" value="WH-like_DNA-bd_sf"/>
</dbReference>
<evidence type="ECO:0000313" key="3">
    <source>
        <dbReference type="Proteomes" id="UP000176288"/>
    </source>
</evidence>
<name>A0A1D9MIM2_9ACTO</name>
<dbReference type="Gene3D" id="3.30.420.40">
    <property type="match status" value="2"/>
</dbReference>